<dbReference type="EMBL" id="CP097501">
    <property type="protein sequence ID" value="URD67402.1"/>
    <property type="molecule type" value="Genomic_DNA"/>
</dbReference>
<sequence>MLPMPKKPLKTAEATRRRINLWTPLLFSGIQITHLSEDYTHCRARLRDWRITKNSHGSQFGGSLFALTDPIYAMMLNCIFGQTHYVWDKSAEIEFVKPGYGAVYLDCSIDAYTVEHIKNATANGEKYLPDFTVRLFDEAGDTIALVKRTIYLRLKKELRPQQQHIG</sequence>
<name>A0AAE9KYB5_9NEIS</name>
<dbReference type="RefSeq" id="WP_027021301.1">
    <property type="nucleotide sequence ID" value="NZ_CP097501.1"/>
</dbReference>
<protein>
    <submittedName>
        <fullName evidence="1">DUF4442 domain-containing protein</fullName>
    </submittedName>
</protein>
<dbReference type="Pfam" id="PF14539">
    <property type="entry name" value="DUF4442"/>
    <property type="match status" value="1"/>
</dbReference>
<accession>A0AAE9KYB5</accession>
<organism evidence="1 2">
    <name type="scientific">Conchiformibius steedae DSM 2580</name>
    <dbReference type="NCBI Taxonomy" id="1121352"/>
    <lineage>
        <taxon>Bacteria</taxon>
        <taxon>Pseudomonadati</taxon>
        <taxon>Pseudomonadota</taxon>
        <taxon>Betaproteobacteria</taxon>
        <taxon>Neisseriales</taxon>
        <taxon>Neisseriaceae</taxon>
        <taxon>Conchiformibius</taxon>
    </lineage>
</organism>
<dbReference type="AlphaFoldDB" id="A0AAE9KYB5"/>
<reference evidence="1" key="1">
    <citation type="submission" date="2022-05" db="EMBL/GenBank/DDBJ databases">
        <title>Alysiella filiformis genome sequencing.</title>
        <authorList>
            <person name="Viehboeck T."/>
        </authorList>
    </citation>
    <scope>NUCLEOTIDE SEQUENCE</scope>
    <source>
        <strain evidence="1">DSM 2580</strain>
    </source>
</reference>
<evidence type="ECO:0000313" key="2">
    <source>
        <dbReference type="Proteomes" id="UP001056819"/>
    </source>
</evidence>
<dbReference type="InterPro" id="IPR027961">
    <property type="entry name" value="DUF4442"/>
</dbReference>
<dbReference type="SUPFAM" id="SSF54637">
    <property type="entry name" value="Thioesterase/thiol ester dehydrase-isomerase"/>
    <property type="match status" value="1"/>
</dbReference>
<proteinExistence type="predicted"/>
<evidence type="ECO:0000313" key="1">
    <source>
        <dbReference type="EMBL" id="URD67402.1"/>
    </source>
</evidence>
<dbReference type="InterPro" id="IPR029069">
    <property type="entry name" value="HotDog_dom_sf"/>
</dbReference>
<gene>
    <name evidence="1" type="ORF">LNQ82_09505</name>
</gene>
<dbReference type="Gene3D" id="3.10.129.10">
    <property type="entry name" value="Hotdog Thioesterase"/>
    <property type="match status" value="1"/>
</dbReference>
<dbReference type="Proteomes" id="UP001056819">
    <property type="component" value="Chromosome"/>
</dbReference>